<sequence length="174" mass="19423">MPLRRARADAIMRRPSVHAPSARARRPPRRLQCSAYRGSMQMRFSSMTIASLETQAVQVPGQRSVMLIWRLSATRSPNSLEQPSKPLQVLATSRETLRQMWVPRLDITGMQSAAQHRRSTVVRPFHGEANVETCALKPWREDMPSSAAEAGERMPAVLGQKGGASAWYNAMRGT</sequence>
<keyword evidence="2" id="KW-1185">Reference proteome</keyword>
<reference evidence="2" key="1">
    <citation type="journal article" date="2018" name="Nat. Microbiol.">
        <title>Leveraging single-cell genomics to expand the fungal tree of life.</title>
        <authorList>
            <person name="Ahrendt S.R."/>
            <person name="Quandt C.A."/>
            <person name="Ciobanu D."/>
            <person name="Clum A."/>
            <person name="Salamov A."/>
            <person name="Andreopoulos B."/>
            <person name="Cheng J.F."/>
            <person name="Woyke T."/>
            <person name="Pelin A."/>
            <person name="Henrissat B."/>
            <person name="Reynolds N.K."/>
            <person name="Benny G.L."/>
            <person name="Smith M.E."/>
            <person name="James T.Y."/>
            <person name="Grigoriev I.V."/>
        </authorList>
    </citation>
    <scope>NUCLEOTIDE SEQUENCE [LARGE SCALE GENOMIC DNA]</scope>
    <source>
        <strain evidence="2">RSA 1356</strain>
    </source>
</reference>
<dbReference type="Proteomes" id="UP000271241">
    <property type="component" value="Unassembled WGS sequence"/>
</dbReference>
<proteinExistence type="predicted"/>
<accession>A0A4P9XQU4</accession>
<organism evidence="1 2">
    <name type="scientific">Thamnocephalis sphaerospora</name>
    <dbReference type="NCBI Taxonomy" id="78915"/>
    <lineage>
        <taxon>Eukaryota</taxon>
        <taxon>Fungi</taxon>
        <taxon>Fungi incertae sedis</taxon>
        <taxon>Zoopagomycota</taxon>
        <taxon>Zoopagomycotina</taxon>
        <taxon>Zoopagomycetes</taxon>
        <taxon>Zoopagales</taxon>
        <taxon>Sigmoideomycetaceae</taxon>
        <taxon>Thamnocephalis</taxon>
    </lineage>
</organism>
<name>A0A4P9XQU4_9FUNG</name>
<evidence type="ECO:0000313" key="2">
    <source>
        <dbReference type="Proteomes" id="UP000271241"/>
    </source>
</evidence>
<evidence type="ECO:0000313" key="1">
    <source>
        <dbReference type="EMBL" id="RKP08424.1"/>
    </source>
</evidence>
<protein>
    <submittedName>
        <fullName evidence="1">Uncharacterized protein</fullName>
    </submittedName>
</protein>
<gene>
    <name evidence="1" type="ORF">THASP1DRAFT_23579</name>
</gene>
<dbReference type="AlphaFoldDB" id="A0A4P9XQU4"/>
<dbReference type="EMBL" id="KZ992604">
    <property type="protein sequence ID" value="RKP08424.1"/>
    <property type="molecule type" value="Genomic_DNA"/>
</dbReference>